<evidence type="ECO:0000313" key="2">
    <source>
        <dbReference type="Proteomes" id="UP000288804"/>
    </source>
</evidence>
<protein>
    <submittedName>
        <fullName evidence="1">Uncharacterized protein</fullName>
    </submittedName>
</protein>
<reference evidence="2" key="1">
    <citation type="submission" date="2018-09" db="EMBL/GenBank/DDBJ databases">
        <title>Yersinia hibernicus sp. nov.</title>
        <authorList>
            <person name="Nguyen S.V."/>
            <person name="Mundanda D.M."/>
            <person name="Anes J."/>
            <person name="Fanning S."/>
        </authorList>
    </citation>
    <scope>NUCLEOTIDE SEQUENCE [LARGE SCALE GENOMIC DNA]</scope>
    <source>
        <strain evidence="2">CFS1934</strain>
    </source>
</reference>
<dbReference type="Proteomes" id="UP000288804">
    <property type="component" value="Chromosome"/>
</dbReference>
<sequence>MQNSGVIFNMADTLVELLLWNISNESGLLIKFVFYLLIQNYLLHPGLYANFAYKFRLVICGKC</sequence>
<keyword evidence="2" id="KW-1185">Reference proteome</keyword>
<proteinExistence type="predicted"/>
<organism evidence="1 2">
    <name type="scientific">Yersinia hibernica</name>
    <dbReference type="NCBI Taxonomy" id="2339259"/>
    <lineage>
        <taxon>Bacteria</taxon>
        <taxon>Pseudomonadati</taxon>
        <taxon>Pseudomonadota</taxon>
        <taxon>Gammaproteobacteria</taxon>
        <taxon>Enterobacterales</taxon>
        <taxon>Yersiniaceae</taxon>
        <taxon>Yersinia</taxon>
    </lineage>
</organism>
<accession>A0ABX5QW17</accession>
<gene>
    <name evidence="1" type="ORF">D5F51_02555</name>
</gene>
<name>A0ABX5QW17_9GAMM</name>
<evidence type="ECO:0000313" key="1">
    <source>
        <dbReference type="EMBL" id="QAX77537.1"/>
    </source>
</evidence>
<dbReference type="EMBL" id="CP032487">
    <property type="protein sequence ID" value="QAX77537.1"/>
    <property type="molecule type" value="Genomic_DNA"/>
</dbReference>